<dbReference type="STRING" id="35608.A0A2U1NLV2"/>
<dbReference type="PANTHER" id="PTHR46132:SF1">
    <property type="entry name" value="DIGALACTOSYLDIACYLGLYCEROL SYNTHASE 2, CHLOROPLASTIC"/>
    <property type="match status" value="1"/>
</dbReference>
<comment type="subcellular location">
    <subcellularLocation>
        <location evidence="2">Membrane</location>
    </subcellularLocation>
    <subcellularLocation>
        <location evidence="1">Plastid</location>
        <location evidence="1">Chloroplast</location>
    </subcellularLocation>
</comment>
<evidence type="ECO:0000313" key="9">
    <source>
        <dbReference type="Proteomes" id="UP000245207"/>
    </source>
</evidence>
<dbReference type="AlphaFoldDB" id="A0A2U1NLV2"/>
<comment type="similarity">
    <text evidence="3">Belongs to the glycosyltransferase group 1 family. Glycosyltransferase 4 subfamily.</text>
</comment>
<dbReference type="GO" id="GO:0009707">
    <property type="term" value="C:chloroplast outer membrane"/>
    <property type="evidence" value="ECO:0007669"/>
    <property type="project" value="TreeGrafter"/>
</dbReference>
<keyword evidence="5" id="KW-0934">Plastid</keyword>
<gene>
    <name evidence="8" type="ORF">CTI12_AA246690</name>
</gene>
<keyword evidence="7" id="KW-0472">Membrane</keyword>
<dbReference type="InterPro" id="IPR044525">
    <property type="entry name" value="DGDG1/2"/>
</dbReference>
<sequence>MGRVDRYSKTTMKIKKDFRLKVKAIIVYKVDELIMAKKEHIAIFTTASLPWMTGTAVNPLFRAAYLAKDGHRKVTLVIPWLSKSHQEYLYPNKITFNSPTEQRSMFVSGLSKGPSFRVVSICASILEGHSTENSIADIRDNDVKMKADTKDLVMRFELARMLEKHNGCVNSIIEKLYYGIRKLALLNFPSTRATTKMSCRQRSCQKLMNEALAVKDSPLVSFAGLNMLASRSRFHPKQVIHAKPSRPVWAFHPKSFDVDCQDKAAICLTFRKGIGEINS</sequence>
<accession>A0A2U1NLV2</accession>
<evidence type="ECO:0000313" key="8">
    <source>
        <dbReference type="EMBL" id="PWA74494.1"/>
    </source>
</evidence>
<comment type="caution">
    <text evidence="8">The sequence shown here is derived from an EMBL/GenBank/DDBJ whole genome shotgun (WGS) entry which is preliminary data.</text>
</comment>
<proteinExistence type="inferred from homology"/>
<evidence type="ECO:0000256" key="2">
    <source>
        <dbReference type="ARBA" id="ARBA00004370"/>
    </source>
</evidence>
<dbReference type="GO" id="GO:0046481">
    <property type="term" value="F:digalactosyldiacylglycerol synthase activity"/>
    <property type="evidence" value="ECO:0007669"/>
    <property type="project" value="InterPro"/>
</dbReference>
<dbReference type="Proteomes" id="UP000245207">
    <property type="component" value="Unassembled WGS sequence"/>
</dbReference>
<name>A0A2U1NLV2_ARTAN</name>
<dbReference type="OrthoDB" id="44480at2759"/>
<organism evidence="8 9">
    <name type="scientific">Artemisia annua</name>
    <name type="common">Sweet wormwood</name>
    <dbReference type="NCBI Taxonomy" id="35608"/>
    <lineage>
        <taxon>Eukaryota</taxon>
        <taxon>Viridiplantae</taxon>
        <taxon>Streptophyta</taxon>
        <taxon>Embryophyta</taxon>
        <taxon>Tracheophyta</taxon>
        <taxon>Spermatophyta</taxon>
        <taxon>Magnoliopsida</taxon>
        <taxon>eudicotyledons</taxon>
        <taxon>Gunneridae</taxon>
        <taxon>Pentapetalae</taxon>
        <taxon>asterids</taxon>
        <taxon>campanulids</taxon>
        <taxon>Asterales</taxon>
        <taxon>Asteraceae</taxon>
        <taxon>Asteroideae</taxon>
        <taxon>Anthemideae</taxon>
        <taxon>Artemisiinae</taxon>
        <taxon>Artemisia</taxon>
    </lineage>
</organism>
<keyword evidence="6" id="KW-0808">Transferase</keyword>
<keyword evidence="4" id="KW-0150">Chloroplast</keyword>
<evidence type="ECO:0000256" key="4">
    <source>
        <dbReference type="ARBA" id="ARBA00022528"/>
    </source>
</evidence>
<reference evidence="8 9" key="1">
    <citation type="journal article" date="2018" name="Mol. Plant">
        <title>The genome of Artemisia annua provides insight into the evolution of Asteraceae family and artemisinin biosynthesis.</title>
        <authorList>
            <person name="Shen Q."/>
            <person name="Zhang L."/>
            <person name="Liao Z."/>
            <person name="Wang S."/>
            <person name="Yan T."/>
            <person name="Shi P."/>
            <person name="Liu M."/>
            <person name="Fu X."/>
            <person name="Pan Q."/>
            <person name="Wang Y."/>
            <person name="Lv Z."/>
            <person name="Lu X."/>
            <person name="Zhang F."/>
            <person name="Jiang W."/>
            <person name="Ma Y."/>
            <person name="Chen M."/>
            <person name="Hao X."/>
            <person name="Li L."/>
            <person name="Tang Y."/>
            <person name="Lv G."/>
            <person name="Zhou Y."/>
            <person name="Sun X."/>
            <person name="Brodelius P.E."/>
            <person name="Rose J.K.C."/>
            <person name="Tang K."/>
        </authorList>
    </citation>
    <scope>NUCLEOTIDE SEQUENCE [LARGE SCALE GENOMIC DNA]</scope>
    <source>
        <strain evidence="9">cv. Huhao1</strain>
        <tissue evidence="8">Leaf</tissue>
    </source>
</reference>
<dbReference type="PANTHER" id="PTHR46132">
    <property type="entry name" value="DIGALACTOSYLDIACYLGLYCEROL SYNTHASE 2, CHLOROPLASTIC"/>
    <property type="match status" value="1"/>
</dbReference>
<evidence type="ECO:0000256" key="1">
    <source>
        <dbReference type="ARBA" id="ARBA00004229"/>
    </source>
</evidence>
<evidence type="ECO:0000256" key="5">
    <source>
        <dbReference type="ARBA" id="ARBA00022640"/>
    </source>
</evidence>
<evidence type="ECO:0000256" key="7">
    <source>
        <dbReference type="ARBA" id="ARBA00023136"/>
    </source>
</evidence>
<dbReference type="GO" id="GO:0019375">
    <property type="term" value="P:galactolipid biosynthetic process"/>
    <property type="evidence" value="ECO:0007669"/>
    <property type="project" value="TreeGrafter"/>
</dbReference>
<evidence type="ECO:0000256" key="3">
    <source>
        <dbReference type="ARBA" id="ARBA00009481"/>
    </source>
</evidence>
<evidence type="ECO:0000256" key="6">
    <source>
        <dbReference type="ARBA" id="ARBA00022679"/>
    </source>
</evidence>
<dbReference type="EMBL" id="PKPP01002556">
    <property type="protein sequence ID" value="PWA74494.1"/>
    <property type="molecule type" value="Genomic_DNA"/>
</dbReference>
<keyword evidence="9" id="KW-1185">Reference proteome</keyword>
<protein>
    <submittedName>
        <fullName evidence="8">Uncharacterized protein</fullName>
    </submittedName>
</protein>